<reference evidence="1 2" key="1">
    <citation type="submission" date="2019-04" db="EMBL/GenBank/DDBJ databases">
        <authorList>
            <consortium name="Pathogen Informatics"/>
        </authorList>
    </citation>
    <scope>NUCLEOTIDE SEQUENCE [LARGE SCALE GENOMIC DNA]</scope>
    <source>
        <strain evidence="1 2">GPSC47</strain>
    </source>
</reference>
<name>A0A4H9FMH1_STREE</name>
<evidence type="ECO:0000313" key="1">
    <source>
        <dbReference type="EMBL" id="VMC96730.1"/>
    </source>
</evidence>
<dbReference type="InterPro" id="IPR029063">
    <property type="entry name" value="SAM-dependent_MTases_sf"/>
</dbReference>
<dbReference type="Proteomes" id="UP000311381">
    <property type="component" value="Unassembled WGS sequence"/>
</dbReference>
<keyword evidence="1" id="KW-0489">Methyltransferase</keyword>
<organism evidence="1 2">
    <name type="scientific">Streptococcus pneumoniae</name>
    <dbReference type="NCBI Taxonomy" id="1313"/>
    <lineage>
        <taxon>Bacteria</taxon>
        <taxon>Bacillati</taxon>
        <taxon>Bacillota</taxon>
        <taxon>Bacilli</taxon>
        <taxon>Lactobacillales</taxon>
        <taxon>Streptococcaceae</taxon>
        <taxon>Streptococcus</taxon>
    </lineage>
</organism>
<dbReference type="CDD" id="cd02440">
    <property type="entry name" value="AdoMet_MTases"/>
    <property type="match status" value="1"/>
</dbReference>
<dbReference type="GO" id="GO:0032259">
    <property type="term" value="P:methylation"/>
    <property type="evidence" value="ECO:0007669"/>
    <property type="project" value="UniProtKB-KW"/>
</dbReference>
<evidence type="ECO:0000313" key="2">
    <source>
        <dbReference type="Proteomes" id="UP000311381"/>
    </source>
</evidence>
<accession>A0A4H9FMH1</accession>
<protein>
    <submittedName>
        <fullName evidence="1">DNA N-4 cytosine methyltransferase</fullName>
    </submittedName>
</protein>
<proteinExistence type="predicted"/>
<dbReference type="EMBL" id="CAAQRO010000010">
    <property type="protein sequence ID" value="VMC96730.1"/>
    <property type="molecule type" value="Genomic_DNA"/>
</dbReference>
<dbReference type="Gene3D" id="3.40.50.150">
    <property type="entry name" value="Vaccinia Virus protein VP39"/>
    <property type="match status" value="1"/>
</dbReference>
<dbReference type="AlphaFoldDB" id="A0A4H9FMH1"/>
<sequence length="171" mass="19940">MGDIRILDACCGSRMFWFDKNESHTTFMDIRQEKFEIHGKKVNVNPDVVGDFRDIPFDDETFNLVVFDPPHLKWAGQNSIMRSQYGQLDKVTWSEDLAKGFEECMRVLKVGGTLVFKWSDCQINVKEVLKSVPFKPLFGQQRGTTHWMTFMKFEKVTERKDGTFVKEEDLA</sequence>
<dbReference type="RefSeq" id="WP_050231354.1">
    <property type="nucleotide sequence ID" value="NZ_CIDD01000033.1"/>
</dbReference>
<gene>
    <name evidence="1" type="ORF">SAMEA2627268_01445</name>
</gene>
<keyword evidence="1" id="KW-0808">Transferase</keyword>
<dbReference type="SUPFAM" id="SSF53335">
    <property type="entry name" value="S-adenosyl-L-methionine-dependent methyltransferases"/>
    <property type="match status" value="1"/>
</dbReference>
<dbReference type="GO" id="GO:0008168">
    <property type="term" value="F:methyltransferase activity"/>
    <property type="evidence" value="ECO:0007669"/>
    <property type="project" value="UniProtKB-KW"/>
</dbReference>